<evidence type="ECO:0000313" key="3">
    <source>
        <dbReference type="Proteomes" id="UP000250235"/>
    </source>
</evidence>
<sequence length="84" mass="9760">MTQSKTCRKNSPKADEKKGDNGFSRGKYLILSEFKKDYLAGAEQLLSLLGIGNWEWKITYVDKRPGRRIFSEDFSHVLQMIIIY</sequence>
<feature type="compositionally biased region" description="Basic residues" evidence="1">
    <location>
        <begin position="1"/>
        <end position="11"/>
    </location>
</feature>
<gene>
    <name evidence="2" type="ORF">F511_46042</name>
</gene>
<organism evidence="2 3">
    <name type="scientific">Dorcoceras hygrometricum</name>
    <dbReference type="NCBI Taxonomy" id="472368"/>
    <lineage>
        <taxon>Eukaryota</taxon>
        <taxon>Viridiplantae</taxon>
        <taxon>Streptophyta</taxon>
        <taxon>Embryophyta</taxon>
        <taxon>Tracheophyta</taxon>
        <taxon>Spermatophyta</taxon>
        <taxon>Magnoliopsida</taxon>
        <taxon>eudicotyledons</taxon>
        <taxon>Gunneridae</taxon>
        <taxon>Pentapetalae</taxon>
        <taxon>asterids</taxon>
        <taxon>lamiids</taxon>
        <taxon>Lamiales</taxon>
        <taxon>Gesneriaceae</taxon>
        <taxon>Didymocarpoideae</taxon>
        <taxon>Trichosporeae</taxon>
        <taxon>Loxocarpinae</taxon>
        <taxon>Dorcoceras</taxon>
    </lineage>
</organism>
<dbReference type="AlphaFoldDB" id="A0A2Z6ZUH3"/>
<reference evidence="2 3" key="1">
    <citation type="journal article" date="2015" name="Proc. Natl. Acad. Sci. U.S.A.">
        <title>The resurrection genome of Boea hygrometrica: A blueprint for survival of dehydration.</title>
        <authorList>
            <person name="Xiao L."/>
            <person name="Yang G."/>
            <person name="Zhang L."/>
            <person name="Yang X."/>
            <person name="Zhao S."/>
            <person name="Ji Z."/>
            <person name="Zhou Q."/>
            <person name="Hu M."/>
            <person name="Wang Y."/>
            <person name="Chen M."/>
            <person name="Xu Y."/>
            <person name="Jin H."/>
            <person name="Xiao X."/>
            <person name="Hu G."/>
            <person name="Bao F."/>
            <person name="Hu Y."/>
            <person name="Wan P."/>
            <person name="Li L."/>
            <person name="Deng X."/>
            <person name="Kuang T."/>
            <person name="Xiang C."/>
            <person name="Zhu J.K."/>
            <person name="Oliver M.J."/>
            <person name="He Y."/>
        </authorList>
    </citation>
    <scope>NUCLEOTIDE SEQUENCE [LARGE SCALE GENOMIC DNA]</scope>
    <source>
        <strain evidence="3">cv. XS01</strain>
    </source>
</reference>
<name>A0A2Z6ZUH3_9LAMI</name>
<evidence type="ECO:0000313" key="2">
    <source>
        <dbReference type="EMBL" id="KZT76934.1"/>
    </source>
</evidence>
<evidence type="ECO:0000256" key="1">
    <source>
        <dbReference type="SAM" id="MobiDB-lite"/>
    </source>
</evidence>
<dbReference type="Proteomes" id="UP000250235">
    <property type="component" value="Unassembled WGS sequence"/>
</dbReference>
<keyword evidence="3" id="KW-1185">Reference proteome</keyword>
<accession>A0A2Z6ZUH3</accession>
<feature type="region of interest" description="Disordered" evidence="1">
    <location>
        <begin position="1"/>
        <end position="24"/>
    </location>
</feature>
<dbReference type="EMBL" id="KV081021">
    <property type="protein sequence ID" value="KZT76934.1"/>
    <property type="molecule type" value="Genomic_DNA"/>
</dbReference>
<proteinExistence type="predicted"/>
<protein>
    <submittedName>
        <fullName evidence="2">Uncharacterized protein</fullName>
    </submittedName>
</protein>